<dbReference type="RefSeq" id="WP_229726198.1">
    <property type="nucleotide sequence ID" value="NZ_BMDI01000001.1"/>
</dbReference>
<proteinExistence type="predicted"/>
<accession>A0A8J3F1F6</accession>
<gene>
    <name evidence="1" type="ORF">GCM10008066_06320</name>
</gene>
<dbReference type="SUPFAM" id="SSF52540">
    <property type="entry name" value="P-loop containing nucleoside triphosphate hydrolases"/>
    <property type="match status" value="1"/>
</dbReference>
<name>A0A8J3F1F6_9BURK</name>
<dbReference type="AlphaFoldDB" id="A0A8J3F1F6"/>
<evidence type="ECO:0000313" key="2">
    <source>
        <dbReference type="Proteomes" id="UP000642180"/>
    </source>
</evidence>
<dbReference type="Proteomes" id="UP000642180">
    <property type="component" value="Unassembled WGS sequence"/>
</dbReference>
<evidence type="ECO:0008006" key="3">
    <source>
        <dbReference type="Google" id="ProtNLM"/>
    </source>
</evidence>
<dbReference type="Gene3D" id="3.40.50.300">
    <property type="entry name" value="P-loop containing nucleotide triphosphate hydrolases"/>
    <property type="match status" value="1"/>
</dbReference>
<keyword evidence="2" id="KW-1185">Reference proteome</keyword>
<comment type="caution">
    <text evidence="1">The sequence shown here is derived from an EMBL/GenBank/DDBJ whole genome shotgun (WGS) entry which is preliminary data.</text>
</comment>
<evidence type="ECO:0000313" key="1">
    <source>
        <dbReference type="EMBL" id="GGI16909.1"/>
    </source>
</evidence>
<organism evidence="1 2">
    <name type="scientific">Oxalicibacterium faecigallinarum</name>
    <dbReference type="NCBI Taxonomy" id="573741"/>
    <lineage>
        <taxon>Bacteria</taxon>
        <taxon>Pseudomonadati</taxon>
        <taxon>Pseudomonadota</taxon>
        <taxon>Betaproteobacteria</taxon>
        <taxon>Burkholderiales</taxon>
        <taxon>Oxalobacteraceae</taxon>
        <taxon>Oxalicibacterium</taxon>
    </lineage>
</organism>
<sequence>MKTIDGRLIVVSGASRCGKSTQVARMVATSKRVVAWDPEDQWAALPGYRKITTRDELLQAIQTPGHMRLAYVTGGNLKDEYDFLCRAVFYAGRYIKALDFIGEELADVSTPGKAPTHWGILVRRGLKRGINIYAISQRWAEADKTAIGNASEYVCFLSRPDDTDYVAKKTGIPVAELAALEAFEFIQYDPVTKEKVKKKLRR</sequence>
<dbReference type="EMBL" id="BMDI01000001">
    <property type="protein sequence ID" value="GGI16909.1"/>
    <property type="molecule type" value="Genomic_DNA"/>
</dbReference>
<reference evidence="2" key="1">
    <citation type="journal article" date="2019" name="Int. J. Syst. Evol. Microbiol.">
        <title>The Global Catalogue of Microorganisms (GCM) 10K type strain sequencing project: providing services to taxonomists for standard genome sequencing and annotation.</title>
        <authorList>
            <consortium name="The Broad Institute Genomics Platform"/>
            <consortium name="The Broad Institute Genome Sequencing Center for Infectious Disease"/>
            <person name="Wu L."/>
            <person name="Ma J."/>
        </authorList>
    </citation>
    <scope>NUCLEOTIDE SEQUENCE [LARGE SCALE GENOMIC DNA]</scope>
    <source>
        <strain evidence="2">CCM 2767</strain>
    </source>
</reference>
<dbReference type="InterPro" id="IPR027417">
    <property type="entry name" value="P-loop_NTPase"/>
</dbReference>
<protein>
    <recommendedName>
        <fullName evidence="3">ATP-binding protein</fullName>
    </recommendedName>
</protein>